<comment type="PTM">
    <text evidence="6">Activated by phosphorylation.</text>
</comment>
<dbReference type="Pfam" id="PF00408">
    <property type="entry name" value="PGM_PMM_IV"/>
    <property type="match status" value="1"/>
</dbReference>
<dbReference type="Pfam" id="PF02878">
    <property type="entry name" value="PGM_PMM_I"/>
    <property type="match status" value="1"/>
</dbReference>
<dbReference type="NCBIfam" id="TIGR01455">
    <property type="entry name" value="glmM"/>
    <property type="match status" value="1"/>
</dbReference>
<keyword evidence="4 6" id="KW-0460">Magnesium</keyword>
<keyword evidence="3 6" id="KW-0479">Metal-binding</keyword>
<dbReference type="FunFam" id="3.30.310.50:FF:000001">
    <property type="entry name" value="Phosphoglucosamine mutase"/>
    <property type="match status" value="1"/>
</dbReference>
<dbReference type="GO" id="GO:0005829">
    <property type="term" value="C:cytosol"/>
    <property type="evidence" value="ECO:0007669"/>
    <property type="project" value="TreeGrafter"/>
</dbReference>
<evidence type="ECO:0000259" key="11">
    <source>
        <dbReference type="Pfam" id="PF02879"/>
    </source>
</evidence>
<dbReference type="GO" id="GO:0000287">
    <property type="term" value="F:magnesium ion binding"/>
    <property type="evidence" value="ECO:0007669"/>
    <property type="project" value="UniProtKB-UniRule"/>
</dbReference>
<feature type="domain" description="Alpha-D-phosphohexomutase alpha/beta/alpha" evidence="11">
    <location>
        <begin position="155"/>
        <end position="252"/>
    </location>
</feature>
<dbReference type="InterPro" id="IPR005846">
    <property type="entry name" value="A-D-PHexomutase_a/b/a-III"/>
</dbReference>
<comment type="catalytic activity">
    <reaction evidence="6 8">
        <text>alpha-D-glucosamine 1-phosphate = D-glucosamine 6-phosphate</text>
        <dbReference type="Rhea" id="RHEA:23424"/>
        <dbReference type="ChEBI" id="CHEBI:58516"/>
        <dbReference type="ChEBI" id="CHEBI:58725"/>
        <dbReference type="EC" id="5.4.2.10"/>
    </reaction>
</comment>
<evidence type="ECO:0000256" key="8">
    <source>
        <dbReference type="RuleBase" id="RU004327"/>
    </source>
</evidence>
<dbReference type="FunFam" id="3.40.120.10:FF:000001">
    <property type="entry name" value="Phosphoglucosamine mutase"/>
    <property type="match status" value="1"/>
</dbReference>
<gene>
    <name evidence="6 13" type="primary">glmM</name>
    <name evidence="13" type="ORF">H0S81_10210</name>
</gene>
<feature type="active site" description="Phosphoserine intermediate" evidence="6">
    <location>
        <position position="101"/>
    </location>
</feature>
<dbReference type="GO" id="GO:0006048">
    <property type="term" value="P:UDP-N-acetylglucosamine biosynthetic process"/>
    <property type="evidence" value="ECO:0007669"/>
    <property type="project" value="TreeGrafter"/>
</dbReference>
<evidence type="ECO:0000256" key="1">
    <source>
        <dbReference type="ARBA" id="ARBA00010231"/>
    </source>
</evidence>
<dbReference type="AlphaFoldDB" id="A0A931CSH0"/>
<evidence type="ECO:0000313" key="14">
    <source>
        <dbReference type="Proteomes" id="UP000706172"/>
    </source>
</evidence>
<dbReference type="InterPro" id="IPR050060">
    <property type="entry name" value="Phosphoglucosamine_mutase"/>
</dbReference>
<feature type="domain" description="Alpha-D-phosphohexomutase C-terminal" evidence="9">
    <location>
        <begin position="372"/>
        <end position="438"/>
    </location>
</feature>
<comment type="function">
    <text evidence="6 8">Catalyzes the conversion of glucosamine-6-phosphate to glucosamine-1-phosphate.</text>
</comment>
<evidence type="ECO:0000256" key="5">
    <source>
        <dbReference type="ARBA" id="ARBA00023235"/>
    </source>
</evidence>
<dbReference type="InterPro" id="IPR016066">
    <property type="entry name" value="A-D-PHexomutase_CS"/>
</dbReference>
<evidence type="ECO:0000256" key="7">
    <source>
        <dbReference type="RuleBase" id="RU004326"/>
    </source>
</evidence>
<dbReference type="InterPro" id="IPR006352">
    <property type="entry name" value="GlmM_bact"/>
</dbReference>
<keyword evidence="5 6" id="KW-0413">Isomerase</keyword>
<evidence type="ECO:0000313" key="13">
    <source>
        <dbReference type="EMBL" id="MBG0780282.1"/>
    </source>
</evidence>
<evidence type="ECO:0000256" key="3">
    <source>
        <dbReference type="ARBA" id="ARBA00022723"/>
    </source>
</evidence>
<dbReference type="PANTHER" id="PTHR42946:SF1">
    <property type="entry name" value="PHOSPHOGLUCOMUTASE (ALPHA-D-GLUCOSE-1,6-BISPHOSPHATE-DEPENDENT)"/>
    <property type="match status" value="1"/>
</dbReference>
<feature type="domain" description="Alpha-D-phosphohexomutase alpha/beta/alpha" evidence="10">
    <location>
        <begin position="3"/>
        <end position="134"/>
    </location>
</feature>
<dbReference type="InterPro" id="IPR005844">
    <property type="entry name" value="A-D-PHexomutase_a/b/a-I"/>
</dbReference>
<dbReference type="Gene3D" id="3.40.120.10">
    <property type="entry name" value="Alpha-D-Glucose-1,6-Bisphosphate, subunit A, domain 3"/>
    <property type="match status" value="3"/>
</dbReference>
<dbReference type="PROSITE" id="PS00710">
    <property type="entry name" value="PGM_PMM"/>
    <property type="match status" value="1"/>
</dbReference>
<feature type="domain" description="Alpha-D-phosphohexomutase alpha/beta/alpha" evidence="12">
    <location>
        <begin position="256"/>
        <end position="366"/>
    </location>
</feature>
<evidence type="ECO:0000259" key="9">
    <source>
        <dbReference type="Pfam" id="PF00408"/>
    </source>
</evidence>
<dbReference type="Pfam" id="PF02880">
    <property type="entry name" value="PGM_PMM_III"/>
    <property type="match status" value="1"/>
</dbReference>
<dbReference type="InterPro" id="IPR036900">
    <property type="entry name" value="A-D-PHexomutase_C_sf"/>
</dbReference>
<dbReference type="Proteomes" id="UP000706172">
    <property type="component" value="Unassembled WGS sequence"/>
</dbReference>
<evidence type="ECO:0000256" key="4">
    <source>
        <dbReference type="ARBA" id="ARBA00022842"/>
    </source>
</evidence>
<evidence type="ECO:0000259" key="12">
    <source>
        <dbReference type="Pfam" id="PF02880"/>
    </source>
</evidence>
<dbReference type="EMBL" id="JACCQK010000657">
    <property type="protein sequence ID" value="MBG0780282.1"/>
    <property type="molecule type" value="Genomic_DNA"/>
</dbReference>
<dbReference type="InterPro" id="IPR005841">
    <property type="entry name" value="Alpha-D-phosphohexomutase_SF"/>
</dbReference>
<dbReference type="GO" id="GO:0009252">
    <property type="term" value="P:peptidoglycan biosynthetic process"/>
    <property type="evidence" value="ECO:0007669"/>
    <property type="project" value="UniProtKB-ARBA"/>
</dbReference>
<dbReference type="Gene3D" id="3.30.310.50">
    <property type="entry name" value="Alpha-D-phosphohexomutase, C-terminal domain"/>
    <property type="match status" value="1"/>
</dbReference>
<protein>
    <recommendedName>
        <fullName evidence="6 8">Phosphoglucosamine mutase</fullName>
        <ecNumber evidence="6 8">5.4.2.10</ecNumber>
    </recommendedName>
</protein>
<evidence type="ECO:0000259" key="10">
    <source>
        <dbReference type="Pfam" id="PF02878"/>
    </source>
</evidence>
<evidence type="ECO:0000256" key="6">
    <source>
        <dbReference type="HAMAP-Rule" id="MF_01554"/>
    </source>
</evidence>
<accession>A0A931CSH0</accession>
<dbReference type="EC" id="5.4.2.10" evidence="6 8"/>
<feature type="binding site" description="via phosphate group" evidence="6">
    <location>
        <position position="101"/>
    </location>
    <ligand>
        <name>Mg(2+)</name>
        <dbReference type="ChEBI" id="CHEBI:18420"/>
    </ligand>
</feature>
<proteinExistence type="inferred from homology"/>
<dbReference type="SUPFAM" id="SSF55957">
    <property type="entry name" value="Phosphoglucomutase, C-terminal domain"/>
    <property type="match status" value="1"/>
</dbReference>
<dbReference type="Pfam" id="PF02879">
    <property type="entry name" value="PGM_PMM_II"/>
    <property type="match status" value="1"/>
</dbReference>
<dbReference type="InterPro" id="IPR005843">
    <property type="entry name" value="A-D-PHexomutase_C"/>
</dbReference>
<dbReference type="SUPFAM" id="SSF53738">
    <property type="entry name" value="Phosphoglucomutase, first 3 domains"/>
    <property type="match status" value="3"/>
</dbReference>
<feature type="binding site" evidence="6">
    <location>
        <position position="239"/>
    </location>
    <ligand>
        <name>Mg(2+)</name>
        <dbReference type="ChEBI" id="CHEBI:18420"/>
    </ligand>
</feature>
<name>A0A931CSH0_9BACT</name>
<dbReference type="GO" id="GO:0008966">
    <property type="term" value="F:phosphoglucosamine mutase activity"/>
    <property type="evidence" value="ECO:0007669"/>
    <property type="project" value="UniProtKB-UniRule"/>
</dbReference>
<dbReference type="FunFam" id="3.40.120.10:FF:000003">
    <property type="entry name" value="Phosphoglucosamine mutase"/>
    <property type="match status" value="1"/>
</dbReference>
<organism evidence="13 14">
    <name type="scientific">Desulfotignum balticum</name>
    <dbReference type="NCBI Taxonomy" id="115781"/>
    <lineage>
        <taxon>Bacteria</taxon>
        <taxon>Pseudomonadati</taxon>
        <taxon>Thermodesulfobacteriota</taxon>
        <taxon>Desulfobacteria</taxon>
        <taxon>Desulfobacterales</taxon>
        <taxon>Desulfobacteraceae</taxon>
        <taxon>Desulfotignum</taxon>
    </lineage>
</organism>
<comment type="similarity">
    <text evidence="1 6 7">Belongs to the phosphohexose mutase family.</text>
</comment>
<sequence>MTRLFGTDGIRGRVNTPPMTCETALKTGRAVALMARGLGQHQVVIGKDTRISGDMLASALAAGVASAGVTACLAGVIPTPGVAFLDASMEHAGAGVMISASHNPFYDNGIKIFQKDGIKLTDDQEAVLEAAIHDPEVSSEDTVGKILNLSDSLDRYARFLLDRFPFKQLSPRIRVVVDAANGAASDICHQVFNDALFDAVFIHDQPDGFNINKNCGSQHVQDLQKLVTTRKADIGIAFDGDADRMIAVDETGGIITGDRILAICAGHAQKKNQLPNNRVVSTVMSNIGLTRALDAMGITHIRTGVGDRRVLAQMQETGAVMGGEDSGHMIFLDDHTTGDGLLSALRLITVMAETGRPLSDLASVMQVFPQVLKNVKVDASRPDFMQIPGISEVIEAVSSRLGDNGRVLVRYSGTQPLLRVMVEGPDKALTLAGCDRICQAIQAHI</sequence>
<feature type="modified residue" description="Phosphoserine" evidence="6">
    <location>
        <position position="101"/>
    </location>
</feature>
<comment type="caution">
    <text evidence="13">The sequence shown here is derived from an EMBL/GenBank/DDBJ whole genome shotgun (WGS) entry which is preliminary data.</text>
</comment>
<dbReference type="PANTHER" id="PTHR42946">
    <property type="entry name" value="PHOSPHOHEXOSE MUTASE"/>
    <property type="match status" value="1"/>
</dbReference>
<comment type="cofactor">
    <cofactor evidence="6">
        <name>Mg(2+)</name>
        <dbReference type="ChEBI" id="CHEBI:18420"/>
    </cofactor>
    <text evidence="6">Binds 1 Mg(2+) ion per subunit.</text>
</comment>
<dbReference type="CDD" id="cd05802">
    <property type="entry name" value="GlmM"/>
    <property type="match status" value="1"/>
</dbReference>
<dbReference type="GO" id="GO:0004615">
    <property type="term" value="F:phosphomannomutase activity"/>
    <property type="evidence" value="ECO:0007669"/>
    <property type="project" value="TreeGrafter"/>
</dbReference>
<dbReference type="InterPro" id="IPR016055">
    <property type="entry name" value="A-D-PHexomutase_a/b/a-I/II/III"/>
</dbReference>
<dbReference type="HAMAP" id="MF_01554_B">
    <property type="entry name" value="GlmM_B"/>
    <property type="match status" value="1"/>
</dbReference>
<dbReference type="InterPro" id="IPR005845">
    <property type="entry name" value="A-D-PHexomutase_a/b/a-II"/>
</dbReference>
<reference evidence="13" key="1">
    <citation type="submission" date="2020-07" db="EMBL/GenBank/DDBJ databases">
        <title>Severe corrosion of carbon steel in oil field produced water can be linked to methanogenic archaea containing a special type of NiFe hydrogenase.</title>
        <authorList>
            <person name="Lahme S."/>
            <person name="Mand J."/>
            <person name="Longwell J."/>
            <person name="Smith R."/>
            <person name="Enning D."/>
        </authorList>
    </citation>
    <scope>NUCLEOTIDE SEQUENCE</scope>
    <source>
        <strain evidence="13">MIC098Bin6</strain>
    </source>
</reference>
<keyword evidence="2 6" id="KW-0597">Phosphoprotein</keyword>
<evidence type="ECO:0000256" key="2">
    <source>
        <dbReference type="ARBA" id="ARBA00022553"/>
    </source>
</evidence>
<dbReference type="GO" id="GO:0005975">
    <property type="term" value="P:carbohydrate metabolic process"/>
    <property type="evidence" value="ECO:0007669"/>
    <property type="project" value="InterPro"/>
</dbReference>
<dbReference type="PRINTS" id="PR00509">
    <property type="entry name" value="PGMPMM"/>
</dbReference>
<feature type="binding site" evidence="6">
    <location>
        <position position="241"/>
    </location>
    <ligand>
        <name>Mg(2+)</name>
        <dbReference type="ChEBI" id="CHEBI:18420"/>
    </ligand>
</feature>
<feature type="binding site" evidence="6">
    <location>
        <position position="243"/>
    </location>
    <ligand>
        <name>Mg(2+)</name>
        <dbReference type="ChEBI" id="CHEBI:18420"/>
    </ligand>
</feature>